<accession>A0ABR9QN15</accession>
<protein>
    <recommendedName>
        <fullName evidence="3">DUF3606 domain-containing protein</fullName>
    </recommendedName>
</protein>
<comment type="caution">
    <text evidence="1">The sequence shown here is derived from an EMBL/GenBank/DDBJ whole genome shotgun (WGS) entry which is preliminary data.</text>
</comment>
<keyword evidence="2" id="KW-1185">Reference proteome</keyword>
<dbReference type="Proteomes" id="UP001516662">
    <property type="component" value="Unassembled WGS sequence"/>
</dbReference>
<evidence type="ECO:0008006" key="3">
    <source>
        <dbReference type="Google" id="ProtNLM"/>
    </source>
</evidence>
<proteinExistence type="predicted"/>
<evidence type="ECO:0000313" key="2">
    <source>
        <dbReference type="Proteomes" id="UP001516662"/>
    </source>
</evidence>
<name>A0ABR9QN15_9BACI</name>
<gene>
    <name evidence="1" type="ORF">IMZ08_17815</name>
</gene>
<evidence type="ECO:0000313" key="1">
    <source>
        <dbReference type="EMBL" id="MBE4909895.1"/>
    </source>
</evidence>
<sequence length="59" mass="6385">MANRDNNQNVSENIKDKAGAAFHSIHRGLEVTEDAAMNAVDATAEAISNATDNDNRRND</sequence>
<organism evidence="1 2">
    <name type="scientific">Litchfieldia luteola</name>
    <dbReference type="NCBI Taxonomy" id="682179"/>
    <lineage>
        <taxon>Bacteria</taxon>
        <taxon>Bacillati</taxon>
        <taxon>Bacillota</taxon>
        <taxon>Bacilli</taxon>
        <taxon>Bacillales</taxon>
        <taxon>Bacillaceae</taxon>
        <taxon>Litchfieldia</taxon>
    </lineage>
</organism>
<dbReference type="RefSeq" id="WP_193538965.1">
    <property type="nucleotide sequence ID" value="NZ_JADCLJ010000024.1"/>
</dbReference>
<reference evidence="1 2" key="1">
    <citation type="submission" date="2020-10" db="EMBL/GenBank/DDBJ databases">
        <title>Bacillus sp. HD4P25, an endophyte from a halophyte.</title>
        <authorList>
            <person name="Sun J.-Q."/>
        </authorList>
    </citation>
    <scope>NUCLEOTIDE SEQUENCE [LARGE SCALE GENOMIC DNA]</scope>
    <source>
        <strain evidence="1 2">YIM 93174</strain>
    </source>
</reference>
<dbReference type="EMBL" id="JADCLJ010000024">
    <property type="protein sequence ID" value="MBE4909895.1"/>
    <property type="molecule type" value="Genomic_DNA"/>
</dbReference>